<feature type="transmembrane region" description="Helical" evidence="8">
    <location>
        <begin position="157"/>
        <end position="177"/>
    </location>
</feature>
<name>A0A6J6P5W3_9ZZZZ</name>
<dbReference type="EMBL" id="CAEZXP010000001">
    <property type="protein sequence ID" value="CAB4692043.1"/>
    <property type="molecule type" value="Genomic_DNA"/>
</dbReference>
<sequence>MVRSRPQIQATDKVAGRAVAIGVATGVYGLSFGALATAAGVSTAKAVALSALVFTGATQIAVIGVIAGGGGMVSAVANGLVVAMRHLAYGVAVSPLLPDRRPARLLAAHVIIDESTAMGTGAPTRDEGRRAFLLTGASVFVFWNLATFAGAELSRAVASPHALGLDAMFPAAFLALLAPQLRQRRAPAVAAAGALIATLLIPVAPAGIPVLASVAALVLVLRERAS</sequence>
<keyword evidence="7 8" id="KW-0472">Membrane</keyword>
<evidence type="ECO:0000313" key="9">
    <source>
        <dbReference type="EMBL" id="CAB4692043.1"/>
    </source>
</evidence>
<accession>A0A6J6P5W3</accession>
<feature type="transmembrane region" description="Helical" evidence="8">
    <location>
        <begin position="131"/>
        <end position="151"/>
    </location>
</feature>
<dbReference type="GO" id="GO:1903785">
    <property type="term" value="P:L-valine transmembrane transport"/>
    <property type="evidence" value="ECO:0007669"/>
    <property type="project" value="TreeGrafter"/>
</dbReference>
<evidence type="ECO:0000256" key="7">
    <source>
        <dbReference type="ARBA" id="ARBA00023136"/>
    </source>
</evidence>
<feature type="transmembrane region" description="Helical" evidence="8">
    <location>
        <begin position="189"/>
        <end position="221"/>
    </location>
</feature>
<evidence type="ECO:0000256" key="8">
    <source>
        <dbReference type="SAM" id="Phobius"/>
    </source>
</evidence>
<dbReference type="InterPro" id="IPR011606">
    <property type="entry name" value="Brnchd-chn_aa_trnsp_permease"/>
</dbReference>
<evidence type="ECO:0000256" key="1">
    <source>
        <dbReference type="ARBA" id="ARBA00004651"/>
    </source>
</evidence>
<feature type="transmembrane region" description="Helical" evidence="8">
    <location>
        <begin position="20"/>
        <end position="39"/>
    </location>
</feature>
<dbReference type="PANTHER" id="PTHR34979">
    <property type="entry name" value="INNER MEMBRANE PROTEIN YGAZ"/>
    <property type="match status" value="1"/>
</dbReference>
<evidence type="ECO:0000256" key="5">
    <source>
        <dbReference type="ARBA" id="ARBA00022692"/>
    </source>
</evidence>
<dbReference type="PANTHER" id="PTHR34979:SF1">
    <property type="entry name" value="INNER MEMBRANE PROTEIN YGAZ"/>
    <property type="match status" value="1"/>
</dbReference>
<comment type="similarity">
    <text evidence="2">Belongs to the AzlC family.</text>
</comment>
<evidence type="ECO:0000256" key="2">
    <source>
        <dbReference type="ARBA" id="ARBA00010735"/>
    </source>
</evidence>
<keyword evidence="5 8" id="KW-0812">Transmembrane</keyword>
<evidence type="ECO:0000256" key="4">
    <source>
        <dbReference type="ARBA" id="ARBA00022475"/>
    </source>
</evidence>
<evidence type="ECO:0000256" key="6">
    <source>
        <dbReference type="ARBA" id="ARBA00022989"/>
    </source>
</evidence>
<evidence type="ECO:0000256" key="3">
    <source>
        <dbReference type="ARBA" id="ARBA00022448"/>
    </source>
</evidence>
<organism evidence="9">
    <name type="scientific">freshwater metagenome</name>
    <dbReference type="NCBI Taxonomy" id="449393"/>
    <lineage>
        <taxon>unclassified sequences</taxon>
        <taxon>metagenomes</taxon>
        <taxon>ecological metagenomes</taxon>
    </lineage>
</organism>
<dbReference type="Pfam" id="PF03591">
    <property type="entry name" value="AzlC"/>
    <property type="match status" value="1"/>
</dbReference>
<dbReference type="GO" id="GO:0005886">
    <property type="term" value="C:plasma membrane"/>
    <property type="evidence" value="ECO:0007669"/>
    <property type="project" value="UniProtKB-SubCell"/>
</dbReference>
<dbReference type="AlphaFoldDB" id="A0A6J6P5W3"/>
<comment type="subcellular location">
    <subcellularLocation>
        <location evidence="1">Cell membrane</location>
        <topology evidence="1">Multi-pass membrane protein</topology>
    </subcellularLocation>
</comment>
<keyword evidence="3" id="KW-0813">Transport</keyword>
<keyword evidence="4" id="KW-1003">Cell membrane</keyword>
<gene>
    <name evidence="9" type="ORF">UFOPK2399_00787</name>
</gene>
<reference evidence="9" key="1">
    <citation type="submission" date="2020-05" db="EMBL/GenBank/DDBJ databases">
        <authorList>
            <person name="Chiriac C."/>
            <person name="Salcher M."/>
            <person name="Ghai R."/>
            <person name="Kavagutti S V."/>
        </authorList>
    </citation>
    <scope>NUCLEOTIDE SEQUENCE</scope>
</reference>
<proteinExistence type="inferred from homology"/>
<protein>
    <submittedName>
        <fullName evidence="9">Unannotated protein</fullName>
    </submittedName>
</protein>
<keyword evidence="6 8" id="KW-1133">Transmembrane helix</keyword>